<name>A0A1Y3AXE5_EURMA</name>
<evidence type="ECO:0000313" key="1">
    <source>
        <dbReference type="EMBL" id="OTF72464.1"/>
    </source>
</evidence>
<dbReference type="Gene3D" id="2.10.25.10">
    <property type="entry name" value="Laminin"/>
    <property type="match status" value="1"/>
</dbReference>
<protein>
    <recommendedName>
        <fullName evidence="3">EGF-like domain-containing protein</fullName>
    </recommendedName>
</protein>
<evidence type="ECO:0008006" key="3">
    <source>
        <dbReference type="Google" id="ProtNLM"/>
    </source>
</evidence>
<organism evidence="1 2">
    <name type="scientific">Euroglyphus maynei</name>
    <name type="common">Mayne's house dust mite</name>
    <dbReference type="NCBI Taxonomy" id="6958"/>
    <lineage>
        <taxon>Eukaryota</taxon>
        <taxon>Metazoa</taxon>
        <taxon>Ecdysozoa</taxon>
        <taxon>Arthropoda</taxon>
        <taxon>Chelicerata</taxon>
        <taxon>Arachnida</taxon>
        <taxon>Acari</taxon>
        <taxon>Acariformes</taxon>
        <taxon>Sarcoptiformes</taxon>
        <taxon>Astigmata</taxon>
        <taxon>Psoroptidia</taxon>
        <taxon>Analgoidea</taxon>
        <taxon>Pyroglyphidae</taxon>
        <taxon>Pyroglyphinae</taxon>
        <taxon>Euroglyphus</taxon>
    </lineage>
</organism>
<gene>
    <name evidence="1" type="ORF">BLA29_015323</name>
</gene>
<comment type="caution">
    <text evidence="1">The sequence shown here is derived from an EMBL/GenBank/DDBJ whole genome shotgun (WGS) entry which is preliminary data.</text>
</comment>
<sequence>MPCGPGASCINLPGWFKCSCPMPLVGDPYGPFGCRSPQPVCLHDADCKPDQRCNPVTQECY</sequence>
<reference evidence="1 2" key="1">
    <citation type="submission" date="2017-03" db="EMBL/GenBank/DDBJ databases">
        <title>Genome Survey of Euroglyphus maynei.</title>
        <authorList>
            <person name="Arlian L.G."/>
            <person name="Morgan M.S."/>
            <person name="Rider S.D."/>
        </authorList>
    </citation>
    <scope>NUCLEOTIDE SEQUENCE [LARGE SCALE GENOMIC DNA]</scope>
    <source>
        <strain evidence="1">Arlian Lab</strain>
        <tissue evidence="1">Whole body</tissue>
    </source>
</reference>
<proteinExistence type="predicted"/>
<dbReference type="CDD" id="cd00054">
    <property type="entry name" value="EGF_CA"/>
    <property type="match status" value="1"/>
</dbReference>
<dbReference type="EMBL" id="MUJZ01056022">
    <property type="protein sequence ID" value="OTF72464.1"/>
    <property type="molecule type" value="Genomic_DNA"/>
</dbReference>
<evidence type="ECO:0000313" key="2">
    <source>
        <dbReference type="Proteomes" id="UP000194236"/>
    </source>
</evidence>
<accession>A0A1Y3AXE5</accession>
<feature type="non-terminal residue" evidence="1">
    <location>
        <position position="61"/>
    </location>
</feature>
<keyword evidence="2" id="KW-1185">Reference proteome</keyword>
<dbReference type="AlphaFoldDB" id="A0A1Y3AXE5"/>
<dbReference type="Proteomes" id="UP000194236">
    <property type="component" value="Unassembled WGS sequence"/>
</dbReference>